<protein>
    <recommendedName>
        <fullName evidence="1">YoaR-like putative peptidoglycan binding domain-containing protein</fullName>
    </recommendedName>
</protein>
<sequence length="584" mass="65340">MMKRLKQAKPVAIILSFAVLLSLLAGWQAKYRNRVFPGVSVAGIKAEGMDKNEVEKILQEKYKKMQTLKLVSGTNHWVIGAGDIDLKFYPDETAEAAINIGRKGNLKTRITEIFNALRNGKQVNAVYSFDEAKFNEAVSVIAQQINIPAQEPEVIPAMQGGNQISVSPGENGQEVNENLLGQRIRWHLSGADSQPIELPITLLRPKLTAKQTENARQRALRLLGKKIKLELEETRQNWEITDILMLTWMDLGGDGWLEQKISVWVEELALSIDRPAQNASFRFVESGKVEEFKPEKDGLRVMREEMINKIAETLKKSETVNEEQTLAVAIEKTKPDVSAGEINDLGIKEMIGRGESWFTGSITNRIYNLKRAADLLNGVLIAPGETFSFNKTVGEISAATGYKSAYIIKEGKTILGDGGGVCQVSTTLFRAVLASGLPIEERVAHAYRVSYYEVNYQVGYDATVFQPSPDFKFVNDTPGYVLIQTVYDEAKKYLAFELYGTSDGRKAEISKARVWEVTAPPPDLYIDDPTLPVGKVVQTEHKAWGSKVAFDWKVTKGEEVLQERTFYSNYRSWQAVYLRGTKVN</sequence>
<organism evidence="2 3">
    <name type="scientific">Candidatus Amesbacteria bacterium GW2011_GWB1_48_13</name>
    <dbReference type="NCBI Taxonomy" id="1618362"/>
    <lineage>
        <taxon>Bacteria</taxon>
        <taxon>Candidatus Amesiibacteriota</taxon>
    </lineage>
</organism>
<evidence type="ECO:0000259" key="1">
    <source>
        <dbReference type="Pfam" id="PF12229"/>
    </source>
</evidence>
<dbReference type="PANTHER" id="PTHR35788">
    <property type="entry name" value="EXPORTED PROTEIN-RELATED"/>
    <property type="match status" value="1"/>
</dbReference>
<dbReference type="AlphaFoldDB" id="A0A0G1UVE9"/>
<dbReference type="Pfam" id="PF12229">
    <property type="entry name" value="PG_binding_4"/>
    <property type="match status" value="1"/>
</dbReference>
<dbReference type="InterPro" id="IPR022029">
    <property type="entry name" value="YoaR-like_PG-bd"/>
</dbReference>
<gene>
    <name evidence="2" type="ORF">UY28_C0005G0004</name>
</gene>
<dbReference type="InterPro" id="IPR052913">
    <property type="entry name" value="Glycopeptide_resist_protein"/>
</dbReference>
<dbReference type="Proteomes" id="UP000034694">
    <property type="component" value="Unassembled WGS sequence"/>
</dbReference>
<proteinExistence type="predicted"/>
<dbReference type="EMBL" id="LCPK01000005">
    <property type="protein sequence ID" value="KKU98229.1"/>
    <property type="molecule type" value="Genomic_DNA"/>
</dbReference>
<accession>A0A0G1UVE9</accession>
<reference evidence="2 3" key="1">
    <citation type="journal article" date="2015" name="Nature">
        <title>rRNA introns, odd ribosomes, and small enigmatic genomes across a large radiation of phyla.</title>
        <authorList>
            <person name="Brown C.T."/>
            <person name="Hug L.A."/>
            <person name="Thomas B.C."/>
            <person name="Sharon I."/>
            <person name="Castelle C.J."/>
            <person name="Singh A."/>
            <person name="Wilkins M.J."/>
            <person name="Williams K.H."/>
            <person name="Banfield J.F."/>
        </authorList>
    </citation>
    <scope>NUCLEOTIDE SEQUENCE [LARGE SCALE GENOMIC DNA]</scope>
</reference>
<feature type="domain" description="YoaR-like putative peptidoglycan binding" evidence="1">
    <location>
        <begin position="77"/>
        <end position="196"/>
    </location>
</feature>
<dbReference type="PATRIC" id="fig|1618362.3.peg.206"/>
<comment type="caution">
    <text evidence="2">The sequence shown here is derived from an EMBL/GenBank/DDBJ whole genome shotgun (WGS) entry which is preliminary data.</text>
</comment>
<dbReference type="PANTHER" id="PTHR35788:SF1">
    <property type="entry name" value="EXPORTED PROTEIN"/>
    <property type="match status" value="1"/>
</dbReference>
<name>A0A0G1UVE9_9BACT</name>
<dbReference type="Pfam" id="PF04294">
    <property type="entry name" value="VanW"/>
    <property type="match status" value="1"/>
</dbReference>
<evidence type="ECO:0000313" key="3">
    <source>
        <dbReference type="Proteomes" id="UP000034694"/>
    </source>
</evidence>
<dbReference type="InterPro" id="IPR007391">
    <property type="entry name" value="Vancomycin_resist_VanW"/>
</dbReference>
<evidence type="ECO:0000313" key="2">
    <source>
        <dbReference type="EMBL" id="KKU98229.1"/>
    </source>
</evidence>